<feature type="region of interest" description="Disordered" evidence="2">
    <location>
        <begin position="92"/>
        <end position="141"/>
    </location>
</feature>
<sequence length="810" mass="91167">MKSPGILSESRFLGSITSSSIRNLLPKSISTKQKPIQNPENKIPRSNDENAIPVDPNKQANDHHNALHFTKQSDTKDGETLANFRELDEVNKMGQNNFAGDKQSPANSPLKVESRSVLSRRTNSVPSEITEEDDDDPLGDQIRELKEELIRTKSDGYKPDGSKSGHFARDSLSQLRVSINKSLLISCPKRDESERKEINVDRDNDGEDVMELNKHIEKLHGSYDSVHSSFASASCYEADSMTEDDDDDVCSEDLEKPKHGNHKDADFVYDDPSQPDNVGFDTTGSSISIRSQLPTCILEEPIFSESPKFKNVQKSVAASTKFSASLRNVSESFNIGDMKVNEISPSMSKKLSGPTDSIAASLQRGLQIIGYHQGSSLSKSSSVSFSFGHMALKPCAEVDNLNASVQSFRKDKAPEGGLSSILLCLSCRKKVDQEAEVTQEAGSNEKHLKNMCMEQAAKIEELTRLLRKSGDGTEFIKATYETKQVSQEFGETNFEVSEKEALLKEIADLKSKLQPTKSTDNLRSSLLLRSIQMRRSIDVTKNGENSDVLAKEREMWTEMESEWISLTDDLRMDIDSQRGRAENLEIELKQEKLATEELNDALTRAVLGHSRFIEQYTELQEKYNELGEKHSMMMAGITDVKKAASKAAMNGRHGKRFAKAFSDELSAIRAEKEKEREFLKKENKNLRTQLRDTAEAVQAAGELLVRLRESEQALQISEERFSVVEEEKERLKKQMEQLKSKHKTEIGTMKQYLAESKLPGSALLQPWYKDEEDEIEQVSEHRTGAVSFDEYEDDQAWRAEFGATYQDHHY</sequence>
<feature type="compositionally biased region" description="Polar residues" evidence="2">
    <location>
        <begin position="26"/>
        <end position="40"/>
    </location>
</feature>
<evidence type="ECO:0000256" key="1">
    <source>
        <dbReference type="SAM" id="Coils"/>
    </source>
</evidence>
<reference evidence="3 4" key="1">
    <citation type="submission" date="2020-12" db="EMBL/GenBank/DDBJ databases">
        <title>Concerted genomic and epigenomic changes stabilize Arabidopsis allopolyploids.</title>
        <authorList>
            <person name="Chen Z."/>
        </authorList>
    </citation>
    <scope>NUCLEOTIDE SEQUENCE [LARGE SCALE GENOMIC DNA]</scope>
    <source>
        <strain evidence="3">Allo738</strain>
        <tissue evidence="3">Leaf</tissue>
    </source>
</reference>
<dbReference type="EMBL" id="JAEFBK010000012">
    <property type="protein sequence ID" value="KAG7541363.1"/>
    <property type="molecule type" value="Genomic_DNA"/>
</dbReference>
<comment type="caution">
    <text evidence="3">The sequence shown here is derived from an EMBL/GenBank/DDBJ whole genome shotgun (WGS) entry which is preliminary data.</text>
</comment>
<proteinExistence type="predicted"/>
<accession>A0A8T1Y8W7</accession>
<feature type="region of interest" description="Disordered" evidence="2">
    <location>
        <begin position="26"/>
        <end position="62"/>
    </location>
</feature>
<name>A0A8T1Y8W7_9BRAS</name>
<keyword evidence="4" id="KW-1185">Reference proteome</keyword>
<evidence type="ECO:0000256" key="2">
    <source>
        <dbReference type="SAM" id="MobiDB-lite"/>
    </source>
</evidence>
<feature type="coiled-coil region" evidence="1">
    <location>
        <begin position="567"/>
        <end position="629"/>
    </location>
</feature>
<evidence type="ECO:0000313" key="3">
    <source>
        <dbReference type="EMBL" id="KAG7541363.1"/>
    </source>
</evidence>
<feature type="region of interest" description="Disordered" evidence="2">
    <location>
        <begin position="241"/>
        <end position="283"/>
    </location>
</feature>
<feature type="coiled-coil region" evidence="1">
    <location>
        <begin position="662"/>
        <end position="748"/>
    </location>
</feature>
<feature type="compositionally biased region" description="Polar residues" evidence="2">
    <location>
        <begin position="274"/>
        <end position="283"/>
    </location>
</feature>
<dbReference type="Proteomes" id="UP000694240">
    <property type="component" value="Chromosome 12"/>
</dbReference>
<evidence type="ECO:0000313" key="4">
    <source>
        <dbReference type="Proteomes" id="UP000694240"/>
    </source>
</evidence>
<dbReference type="AlphaFoldDB" id="A0A8T1Y8W7"/>
<feature type="compositionally biased region" description="Basic and acidic residues" evidence="2">
    <location>
        <begin position="253"/>
        <end position="266"/>
    </location>
</feature>
<keyword evidence="1" id="KW-0175">Coiled coil</keyword>
<protein>
    <submittedName>
        <fullName evidence="3">Uncharacterized protein</fullName>
    </submittedName>
</protein>
<feature type="compositionally biased region" description="Polar residues" evidence="2">
    <location>
        <begin position="116"/>
        <end position="127"/>
    </location>
</feature>
<feature type="compositionally biased region" description="Acidic residues" evidence="2">
    <location>
        <begin position="129"/>
        <end position="138"/>
    </location>
</feature>
<feature type="compositionally biased region" description="Acidic residues" evidence="2">
    <location>
        <begin position="241"/>
        <end position="252"/>
    </location>
</feature>
<organism evidence="3 4">
    <name type="scientific">Arabidopsis thaliana x Arabidopsis arenosa</name>
    <dbReference type="NCBI Taxonomy" id="1240361"/>
    <lineage>
        <taxon>Eukaryota</taxon>
        <taxon>Viridiplantae</taxon>
        <taxon>Streptophyta</taxon>
        <taxon>Embryophyta</taxon>
        <taxon>Tracheophyta</taxon>
        <taxon>Spermatophyta</taxon>
        <taxon>Magnoliopsida</taxon>
        <taxon>eudicotyledons</taxon>
        <taxon>Gunneridae</taxon>
        <taxon>Pentapetalae</taxon>
        <taxon>rosids</taxon>
        <taxon>malvids</taxon>
        <taxon>Brassicales</taxon>
        <taxon>Brassicaceae</taxon>
        <taxon>Camelineae</taxon>
        <taxon>Arabidopsis</taxon>
    </lineage>
</organism>
<gene>
    <name evidence="3" type="ORF">ISN45_Aa07g014730</name>
</gene>